<proteinExistence type="predicted"/>
<keyword evidence="2" id="KW-1185">Reference proteome</keyword>
<dbReference type="Proteomes" id="UP000664032">
    <property type="component" value="Unassembled WGS sequence"/>
</dbReference>
<sequence length="362" mass="40017">MRIPEVSTNVTVPTFDSANPMAYLPASVVRELTMASYVLVGALVVQLWDIANNIGTDYMLLRKHPLKPPAVVYCISRISTLAYLLAATLYETAPIGHCMMLSKLPPWIFVVALPSTSLLFYFRVCAMYHNNKAISAFFFVMWLGVVGGCVPSTIGVSGAMIGPTKYCISTTLKHYVALGTIMSLIYDSAVFIAISWRLTHLNLVDDMDINFKDVIKAIVLGKKLSKLSKVLLQDGQVYYLSTVVFNLAVLVIFYMESIPLVYRTLLGLPEFTLMNVMACRVYRKTKCGIYFENTTLDHLSIGGPITFGLPPVDVSQRPASISQNNMRRHVFSETASEGTTTTMPTSHTPTKMSTQDGESDLC</sequence>
<evidence type="ECO:0000313" key="2">
    <source>
        <dbReference type="Proteomes" id="UP000664032"/>
    </source>
</evidence>
<accession>A0ACB8GJF8</accession>
<comment type="caution">
    <text evidence="1">The sequence shown here is derived from an EMBL/GenBank/DDBJ whole genome shotgun (WGS) entry which is preliminary data.</text>
</comment>
<organism evidence="1 2">
    <name type="scientific">Psilocybe cubensis</name>
    <name type="common">Psychedelic mushroom</name>
    <name type="synonym">Stropharia cubensis</name>
    <dbReference type="NCBI Taxonomy" id="181762"/>
    <lineage>
        <taxon>Eukaryota</taxon>
        <taxon>Fungi</taxon>
        <taxon>Dikarya</taxon>
        <taxon>Basidiomycota</taxon>
        <taxon>Agaricomycotina</taxon>
        <taxon>Agaricomycetes</taxon>
        <taxon>Agaricomycetidae</taxon>
        <taxon>Agaricales</taxon>
        <taxon>Agaricineae</taxon>
        <taxon>Strophariaceae</taxon>
        <taxon>Psilocybe</taxon>
    </lineage>
</organism>
<protein>
    <submittedName>
        <fullName evidence="1">Uncharacterized protein</fullName>
    </submittedName>
</protein>
<name>A0ACB8GJF8_PSICU</name>
<gene>
    <name evidence="1" type="ORF">JR316_0011393</name>
</gene>
<reference evidence="1" key="1">
    <citation type="submission" date="2021-10" db="EMBL/GenBank/DDBJ databases">
        <title>Psilocybe cubensis genome.</title>
        <authorList>
            <person name="Mckernan K.J."/>
            <person name="Crawford S."/>
            <person name="Trippe A."/>
            <person name="Kane L.T."/>
            <person name="Mclaughlin S."/>
        </authorList>
    </citation>
    <scope>NUCLEOTIDE SEQUENCE</scope>
    <source>
        <strain evidence="1">MGC-MH-2018</strain>
    </source>
</reference>
<evidence type="ECO:0000313" key="1">
    <source>
        <dbReference type="EMBL" id="KAH9475833.1"/>
    </source>
</evidence>
<dbReference type="EMBL" id="JAFIQS020000011">
    <property type="protein sequence ID" value="KAH9475833.1"/>
    <property type="molecule type" value="Genomic_DNA"/>
</dbReference>